<keyword evidence="2" id="KW-0479">Metal-binding</keyword>
<organism evidence="6 7">
    <name type="scientific">Platanthera zijinensis</name>
    <dbReference type="NCBI Taxonomy" id="2320716"/>
    <lineage>
        <taxon>Eukaryota</taxon>
        <taxon>Viridiplantae</taxon>
        <taxon>Streptophyta</taxon>
        <taxon>Embryophyta</taxon>
        <taxon>Tracheophyta</taxon>
        <taxon>Spermatophyta</taxon>
        <taxon>Magnoliopsida</taxon>
        <taxon>Liliopsida</taxon>
        <taxon>Asparagales</taxon>
        <taxon>Orchidaceae</taxon>
        <taxon>Orchidoideae</taxon>
        <taxon>Orchideae</taxon>
        <taxon>Orchidinae</taxon>
        <taxon>Platanthera</taxon>
    </lineage>
</organism>
<evidence type="ECO:0000259" key="5">
    <source>
        <dbReference type="PROSITE" id="PS51795"/>
    </source>
</evidence>
<evidence type="ECO:0000256" key="2">
    <source>
        <dbReference type="ARBA" id="ARBA00022723"/>
    </source>
</evidence>
<evidence type="ECO:0000256" key="1">
    <source>
        <dbReference type="ARBA" id="ARBA00009374"/>
    </source>
</evidence>
<comment type="caution">
    <text evidence="6">The sequence shown here is derived from an EMBL/GenBank/DDBJ whole genome shotgun (WGS) entry which is preliminary data.</text>
</comment>
<feature type="domain" description="FLZ-type" evidence="5">
    <location>
        <begin position="92"/>
        <end position="135"/>
    </location>
</feature>
<dbReference type="GO" id="GO:0046872">
    <property type="term" value="F:metal ion binding"/>
    <property type="evidence" value="ECO:0007669"/>
    <property type="project" value="UniProtKB-KW"/>
</dbReference>
<evidence type="ECO:0000313" key="6">
    <source>
        <dbReference type="EMBL" id="KAK8937063.1"/>
    </source>
</evidence>
<reference evidence="6 7" key="1">
    <citation type="journal article" date="2022" name="Nat. Plants">
        <title>Genomes of leafy and leafless Platanthera orchids illuminate the evolution of mycoheterotrophy.</title>
        <authorList>
            <person name="Li M.H."/>
            <person name="Liu K.W."/>
            <person name="Li Z."/>
            <person name="Lu H.C."/>
            <person name="Ye Q.L."/>
            <person name="Zhang D."/>
            <person name="Wang J.Y."/>
            <person name="Li Y.F."/>
            <person name="Zhong Z.M."/>
            <person name="Liu X."/>
            <person name="Yu X."/>
            <person name="Liu D.K."/>
            <person name="Tu X.D."/>
            <person name="Liu B."/>
            <person name="Hao Y."/>
            <person name="Liao X.Y."/>
            <person name="Jiang Y.T."/>
            <person name="Sun W.H."/>
            <person name="Chen J."/>
            <person name="Chen Y.Q."/>
            <person name="Ai Y."/>
            <person name="Zhai J.W."/>
            <person name="Wu S.S."/>
            <person name="Zhou Z."/>
            <person name="Hsiao Y.Y."/>
            <person name="Wu W.L."/>
            <person name="Chen Y.Y."/>
            <person name="Lin Y.F."/>
            <person name="Hsu J.L."/>
            <person name="Li C.Y."/>
            <person name="Wang Z.W."/>
            <person name="Zhao X."/>
            <person name="Zhong W.Y."/>
            <person name="Ma X.K."/>
            <person name="Ma L."/>
            <person name="Huang J."/>
            <person name="Chen G.Z."/>
            <person name="Huang M.Z."/>
            <person name="Huang L."/>
            <person name="Peng D.H."/>
            <person name="Luo Y.B."/>
            <person name="Zou S.Q."/>
            <person name="Chen S.P."/>
            <person name="Lan S."/>
            <person name="Tsai W.C."/>
            <person name="Van de Peer Y."/>
            <person name="Liu Z.J."/>
        </authorList>
    </citation>
    <scope>NUCLEOTIDE SEQUENCE [LARGE SCALE GENOMIC DNA]</scope>
    <source>
        <strain evidence="6">Lor287</strain>
    </source>
</reference>
<keyword evidence="7" id="KW-1185">Reference proteome</keyword>
<evidence type="ECO:0000256" key="3">
    <source>
        <dbReference type="PROSITE-ProRule" id="PRU01131"/>
    </source>
</evidence>
<dbReference type="PANTHER" id="PTHR47208:SF5">
    <property type="entry name" value="FCS-LIKE ZINC FINGER 12-RELATED"/>
    <property type="match status" value="1"/>
</dbReference>
<evidence type="ECO:0000256" key="4">
    <source>
        <dbReference type="SAM" id="MobiDB-lite"/>
    </source>
</evidence>
<dbReference type="PROSITE" id="PS51795">
    <property type="entry name" value="ZF_FLZ"/>
    <property type="match status" value="1"/>
</dbReference>
<dbReference type="InterPro" id="IPR007650">
    <property type="entry name" value="Zf-FLZ_dom"/>
</dbReference>
<dbReference type="InterPro" id="IPR044604">
    <property type="entry name" value="FLZ12/13/14"/>
</dbReference>
<sequence length="180" mass="19729">MFAGQPDRILLAHTSTSGRPAAAAHDSFPSPLERNSQASKGWKKREADGVGLAIVAALHKSGPISHRPSKIAVAEQKLSPPKSVAEDFPVADYLSSCNLCEKTLHGKDIYMYRGEKAFCSMECRYKQIVSDECMEKCVSEQQPQAGDAESKKWGRIFDRNPSTVQIVLAGSKEEKSYAQV</sequence>
<dbReference type="EMBL" id="JBBWWQ010000010">
    <property type="protein sequence ID" value="KAK8937063.1"/>
    <property type="molecule type" value="Genomic_DNA"/>
</dbReference>
<comment type="similarity">
    <text evidence="1">Belongs to the FLZ family.</text>
</comment>
<dbReference type="Pfam" id="PF04570">
    <property type="entry name" value="zf-FLZ"/>
    <property type="match status" value="1"/>
</dbReference>
<feature type="region of interest" description="Disordered" evidence="4">
    <location>
        <begin position="13"/>
        <end position="44"/>
    </location>
</feature>
<accession>A0AAP0G4Z2</accession>
<evidence type="ECO:0000313" key="7">
    <source>
        <dbReference type="Proteomes" id="UP001418222"/>
    </source>
</evidence>
<gene>
    <name evidence="6" type="ORF">KSP39_PZI012032</name>
</gene>
<dbReference type="Proteomes" id="UP001418222">
    <property type="component" value="Unassembled WGS sequence"/>
</dbReference>
<proteinExistence type="inferred from homology"/>
<dbReference type="AlphaFoldDB" id="A0AAP0G4Z2"/>
<feature type="zinc finger region" description="FLZ-type" evidence="3">
    <location>
        <begin position="92"/>
        <end position="135"/>
    </location>
</feature>
<name>A0AAP0G4Z2_9ASPA</name>
<protein>
    <recommendedName>
        <fullName evidence="5">FLZ-type domain-containing protein</fullName>
    </recommendedName>
</protein>
<dbReference type="PANTHER" id="PTHR47208">
    <property type="entry name" value="OS02G0174800 PROTEIN"/>
    <property type="match status" value="1"/>
</dbReference>